<dbReference type="Gene3D" id="3.40.50.150">
    <property type="entry name" value="Vaccinia Virus protein VP39"/>
    <property type="match status" value="1"/>
</dbReference>
<organism evidence="1">
    <name type="scientific">viral metagenome</name>
    <dbReference type="NCBI Taxonomy" id="1070528"/>
    <lineage>
        <taxon>unclassified sequences</taxon>
        <taxon>metagenomes</taxon>
        <taxon>organismal metagenomes</taxon>
    </lineage>
</organism>
<sequence>MSFVELADKYGSMINTTYGTDKNTIHSYGPIYECIFTPIKNTATSILEIGFHSGKSLQLYSEYFTNATIYGIDIDDNCFEDVKQIKNIQMVFGDATLPSVIDHFNKKYDVIIEDASHTLEHQIQHFKDYSDFVLPNGYYIIEDVTGINADKLKMVLEPISKAKGFLLEILDLREIKKQYDDILFVFKRSPV</sequence>
<dbReference type="InterPro" id="IPR029063">
    <property type="entry name" value="SAM-dependent_MTases_sf"/>
</dbReference>
<protein>
    <recommendedName>
        <fullName evidence="2">Methyltransferase domain-containing protein</fullName>
    </recommendedName>
</protein>
<name>A0A6C0KLG4_9ZZZZ</name>
<evidence type="ECO:0008006" key="2">
    <source>
        <dbReference type="Google" id="ProtNLM"/>
    </source>
</evidence>
<proteinExistence type="predicted"/>
<dbReference type="EMBL" id="MN740925">
    <property type="protein sequence ID" value="QHU18133.1"/>
    <property type="molecule type" value="Genomic_DNA"/>
</dbReference>
<evidence type="ECO:0000313" key="1">
    <source>
        <dbReference type="EMBL" id="QHU18133.1"/>
    </source>
</evidence>
<accession>A0A6C0KLG4</accession>
<dbReference type="AlphaFoldDB" id="A0A6C0KLG4"/>
<reference evidence="1" key="1">
    <citation type="journal article" date="2020" name="Nature">
        <title>Giant virus diversity and host interactions through global metagenomics.</title>
        <authorList>
            <person name="Schulz F."/>
            <person name="Roux S."/>
            <person name="Paez-Espino D."/>
            <person name="Jungbluth S."/>
            <person name="Walsh D.A."/>
            <person name="Denef V.J."/>
            <person name="McMahon K.D."/>
            <person name="Konstantinidis K.T."/>
            <person name="Eloe-Fadrosh E.A."/>
            <person name="Kyrpides N.C."/>
            <person name="Woyke T."/>
        </authorList>
    </citation>
    <scope>NUCLEOTIDE SEQUENCE</scope>
    <source>
        <strain evidence="1">GVMAG-S-3300013006-138</strain>
    </source>
</reference>
<dbReference type="SUPFAM" id="SSF53335">
    <property type="entry name" value="S-adenosyl-L-methionine-dependent methyltransferases"/>
    <property type="match status" value="1"/>
</dbReference>